<name>A0A8C3WG58_9CETA</name>
<dbReference type="Proteomes" id="UP000694540">
    <property type="component" value="Unplaced"/>
</dbReference>
<accession>A0A8C3WG58</accession>
<dbReference type="InterPro" id="IPR013783">
    <property type="entry name" value="Ig-like_fold"/>
</dbReference>
<reference evidence="2" key="2">
    <citation type="submission" date="2025-09" db="UniProtKB">
        <authorList>
            <consortium name="Ensembl"/>
        </authorList>
    </citation>
    <scope>IDENTIFICATION</scope>
</reference>
<keyword evidence="3" id="KW-1185">Reference proteome</keyword>
<evidence type="ECO:0000313" key="2">
    <source>
        <dbReference type="Ensembl" id="ENSCWAP00000013721.1"/>
    </source>
</evidence>
<dbReference type="InterPro" id="IPR048668">
    <property type="entry name" value="IL3RB_N"/>
</dbReference>
<dbReference type="GeneTree" id="ENSGT00950000185093"/>
<dbReference type="InterPro" id="IPR036116">
    <property type="entry name" value="FN3_sf"/>
</dbReference>
<evidence type="ECO:0000313" key="3">
    <source>
        <dbReference type="Proteomes" id="UP000694540"/>
    </source>
</evidence>
<evidence type="ECO:0000259" key="1">
    <source>
        <dbReference type="Pfam" id="PF21460"/>
    </source>
</evidence>
<sequence length="68" mass="7397">GAPPRALRVGLCLCSQAAPTPQGPGAGTVPLQTLRCYNDYTSRIICRWADARAAQRLVNVTLHHRLNE</sequence>
<protein>
    <recommendedName>
        <fullName evidence="1">Cytokine receptor common subunit beta N-terminal domain-containing protein</fullName>
    </recommendedName>
</protein>
<dbReference type="Gene3D" id="2.60.40.10">
    <property type="entry name" value="Immunoglobulins"/>
    <property type="match status" value="1"/>
</dbReference>
<dbReference type="Ensembl" id="ENSCWAT00000014894.1">
    <property type="protein sequence ID" value="ENSCWAP00000013721.1"/>
    <property type="gene ID" value="ENSCWAG00000010657.1"/>
</dbReference>
<dbReference type="SUPFAM" id="SSF49265">
    <property type="entry name" value="Fibronectin type III"/>
    <property type="match status" value="1"/>
</dbReference>
<organism evidence="2 3">
    <name type="scientific">Catagonus wagneri</name>
    <name type="common">Chacoan peccary</name>
    <dbReference type="NCBI Taxonomy" id="51154"/>
    <lineage>
        <taxon>Eukaryota</taxon>
        <taxon>Metazoa</taxon>
        <taxon>Chordata</taxon>
        <taxon>Craniata</taxon>
        <taxon>Vertebrata</taxon>
        <taxon>Euteleostomi</taxon>
        <taxon>Mammalia</taxon>
        <taxon>Eutheria</taxon>
        <taxon>Laurasiatheria</taxon>
        <taxon>Artiodactyla</taxon>
        <taxon>Suina</taxon>
        <taxon>Tayassuidae</taxon>
        <taxon>Catagonus</taxon>
    </lineage>
</organism>
<dbReference type="Pfam" id="PF21460">
    <property type="entry name" value="IL3Rb_N"/>
    <property type="match status" value="1"/>
</dbReference>
<reference evidence="2" key="1">
    <citation type="submission" date="2025-08" db="UniProtKB">
        <authorList>
            <consortium name="Ensembl"/>
        </authorList>
    </citation>
    <scope>IDENTIFICATION</scope>
</reference>
<feature type="domain" description="Cytokine receptor common subunit beta N-terminal" evidence="1">
    <location>
        <begin position="29"/>
        <end position="68"/>
    </location>
</feature>
<dbReference type="AlphaFoldDB" id="A0A8C3WG58"/>
<proteinExistence type="predicted"/>